<feature type="domain" description="Lipid A biosynthesis N-terminal" evidence="2">
    <location>
        <begin position="8"/>
        <end position="79"/>
    </location>
</feature>
<evidence type="ECO:0000313" key="3">
    <source>
        <dbReference type="EMBL" id="XDU66395.1"/>
    </source>
</evidence>
<dbReference type="Gene3D" id="1.20.1280.290">
    <property type="match status" value="1"/>
</dbReference>
<gene>
    <name evidence="3" type="ORF">AB8B22_08255</name>
</gene>
<keyword evidence="1" id="KW-1133">Transmembrane helix</keyword>
<dbReference type="RefSeq" id="WP_369710748.1">
    <property type="nucleotide sequence ID" value="NZ_CP165644.1"/>
</dbReference>
<dbReference type="AlphaFoldDB" id="A0AB39VFU6"/>
<proteinExistence type="predicted"/>
<accession>A0AB39VFU6</accession>
<dbReference type="GO" id="GO:0008915">
    <property type="term" value="F:lipid-A-disaccharide synthase activity"/>
    <property type="evidence" value="ECO:0007669"/>
    <property type="project" value="InterPro"/>
</dbReference>
<dbReference type="GO" id="GO:0009245">
    <property type="term" value="P:lipid A biosynthetic process"/>
    <property type="evidence" value="ECO:0007669"/>
    <property type="project" value="InterPro"/>
</dbReference>
<dbReference type="SMART" id="SM01259">
    <property type="entry name" value="LAB_N"/>
    <property type="match status" value="1"/>
</dbReference>
<organism evidence="3">
    <name type="scientific">Leptotrichia rugosa</name>
    <dbReference type="NCBI Taxonomy" id="3239302"/>
    <lineage>
        <taxon>Bacteria</taxon>
        <taxon>Fusobacteriati</taxon>
        <taxon>Fusobacteriota</taxon>
        <taxon>Fusobacteriia</taxon>
        <taxon>Fusobacteriales</taxon>
        <taxon>Leptotrichiaceae</taxon>
        <taxon>Leptotrichia</taxon>
    </lineage>
</organism>
<feature type="transmembrane region" description="Helical" evidence="1">
    <location>
        <begin position="60"/>
        <end position="78"/>
    </location>
</feature>
<dbReference type="KEGG" id="lrug:AB8B22_08255"/>
<reference evidence="3" key="1">
    <citation type="submission" date="2024-07" db="EMBL/GenBank/DDBJ databases">
        <authorList>
            <person name="Li X.-J."/>
            <person name="Wang X."/>
        </authorList>
    </citation>
    <scope>NUCLEOTIDE SEQUENCE</scope>
    <source>
        <strain evidence="3">HSP-334</strain>
    </source>
</reference>
<dbReference type="Pfam" id="PF07578">
    <property type="entry name" value="LAB_N"/>
    <property type="match status" value="1"/>
</dbReference>
<dbReference type="GO" id="GO:0016020">
    <property type="term" value="C:membrane"/>
    <property type="evidence" value="ECO:0007669"/>
    <property type="project" value="GOC"/>
</dbReference>
<keyword evidence="1" id="KW-0472">Membrane</keyword>
<feature type="transmembrane region" description="Helical" evidence="1">
    <location>
        <begin position="6"/>
        <end position="22"/>
    </location>
</feature>
<keyword evidence="1" id="KW-0812">Transmembrane</keyword>
<evidence type="ECO:0000259" key="2">
    <source>
        <dbReference type="SMART" id="SM01259"/>
    </source>
</evidence>
<dbReference type="EMBL" id="CP165644">
    <property type="protein sequence ID" value="XDU66395.1"/>
    <property type="molecule type" value="Genomic_DNA"/>
</dbReference>
<dbReference type="InterPro" id="IPR011499">
    <property type="entry name" value="Lipid_A_biosynth_N"/>
</dbReference>
<sequence length="96" mass="11280">MEKIFIILGLAGQLMFSAKFLVQWIMSEKRKKSVVPISFWFLSLFGSFLLLIYAIYRKDIVFTLGQLFGFIVYIRNLLIIKNTEKIEKNIKKGKLK</sequence>
<name>A0AB39VFU6_9FUSO</name>
<protein>
    <submittedName>
        <fullName evidence="3">Lipid-A-disaccharide synthase N-terminal domain-containing protein</fullName>
    </submittedName>
</protein>
<feature type="transmembrane region" description="Helical" evidence="1">
    <location>
        <begin position="34"/>
        <end position="54"/>
    </location>
</feature>
<evidence type="ECO:0000256" key="1">
    <source>
        <dbReference type="SAM" id="Phobius"/>
    </source>
</evidence>